<dbReference type="Proteomes" id="UP000613177">
    <property type="component" value="Unassembled WGS sequence"/>
</dbReference>
<evidence type="ECO:0000313" key="2">
    <source>
        <dbReference type="Proteomes" id="UP000613177"/>
    </source>
</evidence>
<organism evidence="1 2">
    <name type="scientific">Thamnidium elegans</name>
    <dbReference type="NCBI Taxonomy" id="101142"/>
    <lineage>
        <taxon>Eukaryota</taxon>
        <taxon>Fungi</taxon>
        <taxon>Fungi incertae sedis</taxon>
        <taxon>Mucoromycota</taxon>
        <taxon>Mucoromycotina</taxon>
        <taxon>Mucoromycetes</taxon>
        <taxon>Mucorales</taxon>
        <taxon>Mucorineae</taxon>
        <taxon>Mucoraceae</taxon>
        <taxon>Thamnidium</taxon>
    </lineage>
</organism>
<accession>A0A8H7T0U0</accession>
<evidence type="ECO:0000313" key="1">
    <source>
        <dbReference type="EMBL" id="KAG2237792.1"/>
    </source>
</evidence>
<name>A0A8H7T0U0_9FUNG</name>
<proteinExistence type="predicted"/>
<protein>
    <submittedName>
        <fullName evidence="1">Uncharacterized protein</fullName>
    </submittedName>
</protein>
<dbReference type="EMBL" id="JAEPRE010000003">
    <property type="protein sequence ID" value="KAG2237792.1"/>
    <property type="molecule type" value="Genomic_DNA"/>
</dbReference>
<comment type="caution">
    <text evidence="1">The sequence shown here is derived from an EMBL/GenBank/DDBJ whole genome shotgun (WGS) entry which is preliminary data.</text>
</comment>
<keyword evidence="2" id="KW-1185">Reference proteome</keyword>
<gene>
    <name evidence="1" type="ORF">INT48_009731</name>
</gene>
<dbReference type="AlphaFoldDB" id="A0A8H7T0U0"/>
<sequence>MANSGKYLATCFKLAEICEFYKFKSFQYFPLRKTFTPSYITIDTMVLNNQNLEDSKRSKLDKSSTVMALFKGIRFKGEFPESHYCIWKKAVNLSNKAIKDQGPNKTITFRGTIMKDGVGASIVKQSFEASKGSTSGPKSNVVKENFQYHINVRRILL</sequence>
<reference evidence="1" key="1">
    <citation type="submission" date="2021-01" db="EMBL/GenBank/DDBJ databases">
        <title>Metabolic potential, ecology and presence of endohyphal bacteria is reflected in genomic diversity of Mucoromycotina.</title>
        <authorList>
            <person name="Muszewska A."/>
            <person name="Okrasinska A."/>
            <person name="Steczkiewicz K."/>
            <person name="Drgas O."/>
            <person name="Orlowska M."/>
            <person name="Perlinska-Lenart U."/>
            <person name="Aleksandrzak-Piekarczyk T."/>
            <person name="Szatraj K."/>
            <person name="Zielenkiewicz U."/>
            <person name="Pilsyk S."/>
            <person name="Malc E."/>
            <person name="Mieczkowski P."/>
            <person name="Kruszewska J.S."/>
            <person name="Biernat P."/>
            <person name="Pawlowska J."/>
        </authorList>
    </citation>
    <scope>NUCLEOTIDE SEQUENCE</scope>
    <source>
        <strain evidence="1">WA0000018081</strain>
    </source>
</reference>